<feature type="domain" description="Potassium channel" evidence="10">
    <location>
        <begin position="190"/>
        <end position="243"/>
    </location>
</feature>
<organism evidence="11 12">
    <name type="scientific">Steinernema hermaphroditum</name>
    <dbReference type="NCBI Taxonomy" id="289476"/>
    <lineage>
        <taxon>Eukaryota</taxon>
        <taxon>Metazoa</taxon>
        <taxon>Ecdysozoa</taxon>
        <taxon>Nematoda</taxon>
        <taxon>Chromadorea</taxon>
        <taxon>Rhabditida</taxon>
        <taxon>Tylenchina</taxon>
        <taxon>Panagrolaimomorpha</taxon>
        <taxon>Strongyloidoidea</taxon>
        <taxon>Steinernematidae</taxon>
        <taxon>Steinernema</taxon>
    </lineage>
</organism>
<keyword evidence="6 9" id="KW-0472">Membrane</keyword>
<feature type="transmembrane region" description="Helical" evidence="9">
    <location>
        <begin position="130"/>
        <end position="154"/>
    </location>
</feature>
<dbReference type="AlphaFoldDB" id="A0AA39M8P9"/>
<comment type="caution">
    <text evidence="11">The sequence shown here is derived from an EMBL/GenBank/DDBJ whole genome shotgun (WGS) entry which is preliminary data.</text>
</comment>
<feature type="transmembrane region" description="Helical" evidence="9">
    <location>
        <begin position="179"/>
        <end position="202"/>
    </location>
</feature>
<dbReference type="Pfam" id="PF07885">
    <property type="entry name" value="Ion_trans_2"/>
    <property type="match status" value="2"/>
</dbReference>
<sequence>MWFCCLAAHNFYFHNRKTIGANCLCVLFLLVYVCFGAFLFLHFENRSIDVSRRLNQTYQTQICIQRLLIKSEDENHDRLASRLTSECVPEREITFQEVSWSLKTAALYSFGILTTLGYGKIEPESINGRIFTVLYGFFGIPITVIIFTNFGRYIQRLEILVRRKVAGPKGKDIEMEPMISASTLCVMVWTYLLLGALFIPYLKGKFDFFNGIYFAFLCFTAIEYGELIPDNRDPAQKIEQIVLIVAINEPSDPQVSIAILLALLLCRTSNQHIFKALIDAYLDLSKTLNEFPNRRVIGTQFSLQSTAPPSCWPGTSLEAVPEDEAASVVESAVVTITVVAGIKLKDTRTAIRKFANLSDD</sequence>
<keyword evidence="2 8" id="KW-0813">Transport</keyword>
<comment type="subcellular location">
    <subcellularLocation>
        <location evidence="1">Membrane</location>
        <topology evidence="1">Multi-pass membrane protein</topology>
    </subcellularLocation>
</comment>
<keyword evidence="4 9" id="KW-1133">Transmembrane helix</keyword>
<feature type="transmembrane region" description="Helical" evidence="9">
    <location>
        <begin position="19"/>
        <end position="43"/>
    </location>
</feature>
<dbReference type="Gene3D" id="1.10.287.70">
    <property type="match status" value="1"/>
</dbReference>
<dbReference type="GO" id="GO:0022841">
    <property type="term" value="F:potassium ion leak channel activity"/>
    <property type="evidence" value="ECO:0007669"/>
    <property type="project" value="TreeGrafter"/>
</dbReference>
<dbReference type="Proteomes" id="UP001175271">
    <property type="component" value="Unassembled WGS sequence"/>
</dbReference>
<keyword evidence="5 8" id="KW-0406">Ion transport</keyword>
<dbReference type="InterPro" id="IPR013099">
    <property type="entry name" value="K_chnl_dom"/>
</dbReference>
<accession>A0AA39M8P9</accession>
<keyword evidence="12" id="KW-1185">Reference proteome</keyword>
<evidence type="ECO:0000259" key="10">
    <source>
        <dbReference type="Pfam" id="PF07885"/>
    </source>
</evidence>
<evidence type="ECO:0000313" key="12">
    <source>
        <dbReference type="Proteomes" id="UP001175271"/>
    </source>
</evidence>
<protein>
    <recommendedName>
        <fullName evidence="10">Potassium channel domain-containing protein</fullName>
    </recommendedName>
</protein>
<evidence type="ECO:0000256" key="3">
    <source>
        <dbReference type="ARBA" id="ARBA00022692"/>
    </source>
</evidence>
<evidence type="ECO:0000256" key="1">
    <source>
        <dbReference type="ARBA" id="ARBA00004141"/>
    </source>
</evidence>
<evidence type="ECO:0000256" key="4">
    <source>
        <dbReference type="ARBA" id="ARBA00022989"/>
    </source>
</evidence>
<dbReference type="PANTHER" id="PTHR11003">
    <property type="entry name" value="POTASSIUM CHANNEL, SUBFAMILY K"/>
    <property type="match status" value="1"/>
</dbReference>
<keyword evidence="3 8" id="KW-0812">Transmembrane</keyword>
<dbReference type="PRINTS" id="PR01333">
    <property type="entry name" value="2POREKCHANEL"/>
</dbReference>
<name>A0AA39M8P9_9BILA</name>
<dbReference type="SUPFAM" id="SSF81324">
    <property type="entry name" value="Voltage-gated potassium channels"/>
    <property type="match status" value="2"/>
</dbReference>
<evidence type="ECO:0000256" key="2">
    <source>
        <dbReference type="ARBA" id="ARBA00022448"/>
    </source>
</evidence>
<comment type="similarity">
    <text evidence="8">Belongs to the two pore domain potassium channel (TC 1.A.1.8) family.</text>
</comment>
<dbReference type="GO" id="GO:0015271">
    <property type="term" value="F:outward rectifier potassium channel activity"/>
    <property type="evidence" value="ECO:0007669"/>
    <property type="project" value="TreeGrafter"/>
</dbReference>
<dbReference type="GO" id="GO:0030322">
    <property type="term" value="P:stabilization of membrane potential"/>
    <property type="evidence" value="ECO:0007669"/>
    <property type="project" value="TreeGrafter"/>
</dbReference>
<gene>
    <name evidence="11" type="ORF">QR680_008764</name>
</gene>
<evidence type="ECO:0000313" key="11">
    <source>
        <dbReference type="EMBL" id="KAK0424639.1"/>
    </source>
</evidence>
<evidence type="ECO:0000256" key="9">
    <source>
        <dbReference type="SAM" id="Phobius"/>
    </source>
</evidence>
<dbReference type="EMBL" id="JAUCMV010000001">
    <property type="protein sequence ID" value="KAK0424639.1"/>
    <property type="molecule type" value="Genomic_DNA"/>
</dbReference>
<feature type="domain" description="Potassium channel" evidence="10">
    <location>
        <begin position="99"/>
        <end position="155"/>
    </location>
</feature>
<evidence type="ECO:0000256" key="5">
    <source>
        <dbReference type="ARBA" id="ARBA00023065"/>
    </source>
</evidence>
<proteinExistence type="inferred from homology"/>
<evidence type="ECO:0000256" key="8">
    <source>
        <dbReference type="RuleBase" id="RU003857"/>
    </source>
</evidence>
<evidence type="ECO:0000256" key="7">
    <source>
        <dbReference type="ARBA" id="ARBA00023303"/>
    </source>
</evidence>
<dbReference type="GO" id="GO:0005886">
    <property type="term" value="C:plasma membrane"/>
    <property type="evidence" value="ECO:0007669"/>
    <property type="project" value="TreeGrafter"/>
</dbReference>
<dbReference type="PANTHER" id="PTHR11003:SF69">
    <property type="entry name" value="POTASSIUM CHANNEL DOMAIN-CONTAINING PROTEIN"/>
    <property type="match status" value="1"/>
</dbReference>
<reference evidence="11" key="1">
    <citation type="submission" date="2023-06" db="EMBL/GenBank/DDBJ databases">
        <title>Genomic analysis of the entomopathogenic nematode Steinernema hermaphroditum.</title>
        <authorList>
            <person name="Schwarz E.M."/>
            <person name="Heppert J.K."/>
            <person name="Baniya A."/>
            <person name="Schwartz H.T."/>
            <person name="Tan C.-H."/>
            <person name="Antoshechkin I."/>
            <person name="Sternberg P.W."/>
            <person name="Goodrich-Blair H."/>
            <person name="Dillman A.R."/>
        </authorList>
    </citation>
    <scope>NUCLEOTIDE SEQUENCE</scope>
    <source>
        <strain evidence="11">PS9179</strain>
        <tissue evidence="11">Whole animal</tissue>
    </source>
</reference>
<feature type="transmembrane region" description="Helical" evidence="9">
    <location>
        <begin position="208"/>
        <end position="227"/>
    </location>
</feature>
<keyword evidence="7 8" id="KW-0407">Ion channel</keyword>
<dbReference type="InterPro" id="IPR003280">
    <property type="entry name" value="2pore_dom_K_chnl"/>
</dbReference>
<evidence type="ECO:0000256" key="6">
    <source>
        <dbReference type="ARBA" id="ARBA00023136"/>
    </source>
</evidence>